<feature type="domain" description="Xylanolytic transcriptional activator regulatory" evidence="6">
    <location>
        <begin position="301"/>
        <end position="377"/>
    </location>
</feature>
<accession>A0AA48I7S5</accession>
<evidence type="ECO:0000256" key="2">
    <source>
        <dbReference type="ARBA" id="ARBA00023125"/>
    </source>
</evidence>
<dbReference type="PANTHER" id="PTHR47424">
    <property type="entry name" value="REGULATORY PROTEIN GAL4"/>
    <property type="match status" value="1"/>
</dbReference>
<keyword evidence="4" id="KW-0539">Nucleus</keyword>
<keyword evidence="3" id="KW-0804">Transcription</keyword>
<dbReference type="SMART" id="SM00906">
    <property type="entry name" value="Fungal_trans"/>
    <property type="match status" value="1"/>
</dbReference>
<evidence type="ECO:0000313" key="8">
    <source>
        <dbReference type="Proteomes" id="UP001233271"/>
    </source>
</evidence>
<evidence type="ECO:0000256" key="4">
    <source>
        <dbReference type="ARBA" id="ARBA00023242"/>
    </source>
</evidence>
<dbReference type="GO" id="GO:0006351">
    <property type="term" value="P:DNA-templated transcription"/>
    <property type="evidence" value="ECO:0007669"/>
    <property type="project" value="InterPro"/>
</dbReference>
<dbReference type="GO" id="GO:0000435">
    <property type="term" value="P:positive regulation of transcription from RNA polymerase II promoter by galactose"/>
    <property type="evidence" value="ECO:0007669"/>
    <property type="project" value="TreeGrafter"/>
</dbReference>
<keyword evidence="1" id="KW-0805">Transcription regulation</keyword>
<evidence type="ECO:0000256" key="3">
    <source>
        <dbReference type="ARBA" id="ARBA00023163"/>
    </source>
</evidence>
<dbReference type="GO" id="GO:0000978">
    <property type="term" value="F:RNA polymerase II cis-regulatory region sequence-specific DNA binding"/>
    <property type="evidence" value="ECO:0007669"/>
    <property type="project" value="TreeGrafter"/>
</dbReference>
<sequence length="653" mass="71400">MDASATTASLEQRVEQFDELWAGLFAGYPVAKAMEEYRRRGRQAVLDRLAVLLIAPPQRPVCQSPSSSARERSRSSNLEGKDETLRLSCDGSMEHTFTVDMDDNPILEWNEDLAAEPNGDGEAGMGNSIHGRGTTFFGLSSGAVFLRVIRKLCPATISGFSPAVAAIGVVSGRFDEGSLPSRTEGRGLPLPPYSEIKGAVDGYFSGFHQLTPVVHEPTVRAQLTGAIPVKRAHTLLLNMVFAMGTLDSGTKDGSSDDGRKYYLIASDLLREDMLRGGSLAMVQGLCIMGNYLQRSGRPNAGYIALGWALRMGMALGLHTPPAHGSTSPLERETRLRVWWCLATTEAGSSVTFGRPPMAGAFQLDATPLVVNCTDEDLTVMTEKMPPSSDEVTVYTALGYQSRLARASCAILDRILHSNPAPSIRQLRRFDKRILDTVASMPDYMRDRAPPGPHQLALHVQRWRTRQLRSILYTPLLLGVAWRSHSQLSLTPDVLEAIETCQMLALENLQDIQDFVDATTDRPRGAEWYTIFFAFQACLTLLLSLVAEPHHPSAGVWRTILSSTARWFRQSQSMATLGNRYASILEGVLTSVRTPNSAEALGLAGIESLLATGGAPTDTMFDMDRFWQEIWGGPEGNSVAPLTLQHESSGFLEL</sequence>
<dbReference type="AlphaFoldDB" id="A0AA48I7S5"/>
<feature type="region of interest" description="Disordered" evidence="5">
    <location>
        <begin position="60"/>
        <end position="82"/>
    </location>
</feature>
<dbReference type="GO" id="GO:0005634">
    <property type="term" value="C:nucleus"/>
    <property type="evidence" value="ECO:0007669"/>
    <property type="project" value="TreeGrafter"/>
</dbReference>
<evidence type="ECO:0000313" key="7">
    <source>
        <dbReference type="EMBL" id="BEI88650.1"/>
    </source>
</evidence>
<dbReference type="InterPro" id="IPR007219">
    <property type="entry name" value="XnlR_reg_dom"/>
</dbReference>
<name>A0AA48I7S5_9TREE</name>
<keyword evidence="8" id="KW-1185">Reference proteome</keyword>
<evidence type="ECO:0000256" key="5">
    <source>
        <dbReference type="SAM" id="MobiDB-lite"/>
    </source>
</evidence>
<dbReference type="GeneID" id="85492521"/>
<dbReference type="Proteomes" id="UP001233271">
    <property type="component" value="Chromosome 2"/>
</dbReference>
<evidence type="ECO:0000256" key="1">
    <source>
        <dbReference type="ARBA" id="ARBA00023015"/>
    </source>
</evidence>
<proteinExistence type="predicted"/>
<reference evidence="7" key="1">
    <citation type="journal article" date="2023" name="BMC Genomics">
        <title>Chromosome-level genome assemblies of Cutaneotrichosporon spp. (Trichosporonales, Basidiomycota) reveal imbalanced evolution between nucleotide sequences and chromosome synteny.</title>
        <authorList>
            <person name="Kobayashi Y."/>
            <person name="Kayamori A."/>
            <person name="Aoki K."/>
            <person name="Shiwa Y."/>
            <person name="Matsutani M."/>
            <person name="Fujita N."/>
            <person name="Sugita T."/>
            <person name="Iwasaki W."/>
            <person name="Tanaka N."/>
            <person name="Takashima M."/>
        </authorList>
    </citation>
    <scope>NUCLEOTIDE SEQUENCE</scope>
    <source>
        <strain evidence="7">HIS019</strain>
    </source>
</reference>
<gene>
    <name evidence="7" type="ORF">CcaverHIS019_0200120</name>
</gene>
<dbReference type="InterPro" id="IPR051127">
    <property type="entry name" value="Fungal_SecMet_Regulators"/>
</dbReference>
<dbReference type="PANTHER" id="PTHR47424:SF3">
    <property type="entry name" value="REGULATORY PROTEIN GAL4"/>
    <property type="match status" value="1"/>
</dbReference>
<dbReference type="Pfam" id="PF04082">
    <property type="entry name" value="Fungal_trans"/>
    <property type="match status" value="1"/>
</dbReference>
<dbReference type="RefSeq" id="XP_060453916.1">
    <property type="nucleotide sequence ID" value="XM_060596976.1"/>
</dbReference>
<organism evidence="7 8">
    <name type="scientific">Cutaneotrichosporon cavernicola</name>
    <dbReference type="NCBI Taxonomy" id="279322"/>
    <lineage>
        <taxon>Eukaryota</taxon>
        <taxon>Fungi</taxon>
        <taxon>Dikarya</taxon>
        <taxon>Basidiomycota</taxon>
        <taxon>Agaricomycotina</taxon>
        <taxon>Tremellomycetes</taxon>
        <taxon>Trichosporonales</taxon>
        <taxon>Trichosporonaceae</taxon>
        <taxon>Cutaneotrichosporon</taxon>
    </lineage>
</organism>
<keyword evidence="2" id="KW-0238">DNA-binding</keyword>
<evidence type="ECO:0000259" key="6">
    <source>
        <dbReference type="SMART" id="SM00906"/>
    </source>
</evidence>
<feature type="compositionally biased region" description="Basic and acidic residues" evidence="5">
    <location>
        <begin position="69"/>
        <end position="82"/>
    </location>
</feature>
<dbReference type="EMBL" id="AP028213">
    <property type="protein sequence ID" value="BEI88650.1"/>
    <property type="molecule type" value="Genomic_DNA"/>
</dbReference>
<dbReference type="GO" id="GO:0008270">
    <property type="term" value="F:zinc ion binding"/>
    <property type="evidence" value="ECO:0007669"/>
    <property type="project" value="InterPro"/>
</dbReference>
<dbReference type="GO" id="GO:0000981">
    <property type="term" value="F:DNA-binding transcription factor activity, RNA polymerase II-specific"/>
    <property type="evidence" value="ECO:0007669"/>
    <property type="project" value="TreeGrafter"/>
</dbReference>
<dbReference type="CDD" id="cd12148">
    <property type="entry name" value="fungal_TF_MHR"/>
    <property type="match status" value="1"/>
</dbReference>
<dbReference type="KEGG" id="ccac:CcaHIS019_0200120"/>
<protein>
    <recommendedName>
        <fullName evidence="6">Xylanolytic transcriptional activator regulatory domain-containing protein</fullName>
    </recommendedName>
</protein>